<protein>
    <submittedName>
        <fullName evidence="2">Uncharacterized protein</fullName>
    </submittedName>
</protein>
<evidence type="ECO:0000256" key="1">
    <source>
        <dbReference type="SAM" id="MobiDB-lite"/>
    </source>
</evidence>
<dbReference type="Proteomes" id="UP000827721">
    <property type="component" value="Unassembled WGS sequence"/>
</dbReference>
<feature type="region of interest" description="Disordered" evidence="1">
    <location>
        <begin position="1"/>
        <end position="83"/>
    </location>
</feature>
<evidence type="ECO:0000313" key="2">
    <source>
        <dbReference type="EMBL" id="KAH7544517.1"/>
    </source>
</evidence>
<dbReference type="PANTHER" id="PTHR34947:SF2">
    <property type="entry name" value="TRANSMEMBRANE PROTEIN"/>
    <property type="match status" value="1"/>
</dbReference>
<comment type="caution">
    <text evidence="2">The sequence shown here is derived from an EMBL/GenBank/DDBJ whole genome shotgun (WGS) entry which is preliminary data.</text>
</comment>
<name>A0ABQ8H2R4_9ROSI</name>
<sequence>MMMAMEADRDKVVVPLLEEEDHQESDQSSTRSGSSRSITHGEALENEQKHVEDEEATLIKPETTDHHLVEEEEEEDKLQGEEEAGWLLWEEIEEEAEEEREGNGMLSTEELNKKFDDFIRKMKEELRIEAQRQQLVMV</sequence>
<organism evidence="2 3">
    <name type="scientific">Xanthoceras sorbifolium</name>
    <dbReference type="NCBI Taxonomy" id="99658"/>
    <lineage>
        <taxon>Eukaryota</taxon>
        <taxon>Viridiplantae</taxon>
        <taxon>Streptophyta</taxon>
        <taxon>Embryophyta</taxon>
        <taxon>Tracheophyta</taxon>
        <taxon>Spermatophyta</taxon>
        <taxon>Magnoliopsida</taxon>
        <taxon>eudicotyledons</taxon>
        <taxon>Gunneridae</taxon>
        <taxon>Pentapetalae</taxon>
        <taxon>rosids</taxon>
        <taxon>malvids</taxon>
        <taxon>Sapindales</taxon>
        <taxon>Sapindaceae</taxon>
        <taxon>Xanthoceroideae</taxon>
        <taxon>Xanthoceras</taxon>
    </lineage>
</organism>
<evidence type="ECO:0000313" key="3">
    <source>
        <dbReference type="Proteomes" id="UP000827721"/>
    </source>
</evidence>
<proteinExistence type="predicted"/>
<accession>A0ABQ8H2R4</accession>
<reference evidence="2 3" key="1">
    <citation type="submission" date="2021-02" db="EMBL/GenBank/DDBJ databases">
        <title>Plant Genome Project.</title>
        <authorList>
            <person name="Zhang R.-G."/>
        </authorList>
    </citation>
    <scope>NUCLEOTIDE SEQUENCE [LARGE SCALE GENOMIC DNA]</scope>
    <source>
        <tissue evidence="2">Leaves</tissue>
    </source>
</reference>
<feature type="compositionally biased region" description="Basic and acidic residues" evidence="1">
    <location>
        <begin position="1"/>
        <end position="12"/>
    </location>
</feature>
<dbReference type="PANTHER" id="PTHR34947">
    <property type="entry name" value="TRANSMEMBRANE PROTEIN"/>
    <property type="match status" value="1"/>
</dbReference>
<gene>
    <name evidence="2" type="ORF">JRO89_XS15G0180300</name>
</gene>
<keyword evidence="3" id="KW-1185">Reference proteome</keyword>
<feature type="compositionally biased region" description="Acidic residues" evidence="1">
    <location>
        <begin position="70"/>
        <end position="83"/>
    </location>
</feature>
<feature type="compositionally biased region" description="Low complexity" evidence="1">
    <location>
        <begin position="26"/>
        <end position="37"/>
    </location>
</feature>
<feature type="compositionally biased region" description="Basic and acidic residues" evidence="1">
    <location>
        <begin position="42"/>
        <end position="52"/>
    </location>
</feature>
<dbReference type="EMBL" id="JAFEMO010000015">
    <property type="protein sequence ID" value="KAH7544517.1"/>
    <property type="molecule type" value="Genomic_DNA"/>
</dbReference>